<dbReference type="EMBL" id="CABIKM010000044">
    <property type="protein sequence ID" value="VUZ86114.1"/>
    <property type="molecule type" value="Genomic_DNA"/>
</dbReference>
<evidence type="ECO:0000256" key="1">
    <source>
        <dbReference type="ARBA" id="ARBA00004496"/>
    </source>
</evidence>
<keyword evidence="6 13" id="KW-0274">FAD</keyword>
<dbReference type="InterPro" id="IPR006258">
    <property type="entry name" value="Lipoamide_DH"/>
</dbReference>
<comment type="cofactor">
    <cofactor evidence="13 15">
        <name>FAD</name>
        <dbReference type="ChEBI" id="CHEBI:57692"/>
    </cofactor>
    <text evidence="13 15">Binds 1 FAD per subunit.</text>
</comment>
<dbReference type="SUPFAM" id="SSF55424">
    <property type="entry name" value="FAD/NAD-linked reductases, dimerisation (C-terminal) domain"/>
    <property type="match status" value="1"/>
</dbReference>
<dbReference type="PANTHER" id="PTHR22912">
    <property type="entry name" value="DISULFIDE OXIDOREDUCTASE"/>
    <property type="match status" value="1"/>
</dbReference>
<evidence type="ECO:0000259" key="17">
    <source>
        <dbReference type="Pfam" id="PF07992"/>
    </source>
</evidence>
<feature type="active site" description="Proton acceptor" evidence="12">
    <location>
        <position position="448"/>
    </location>
</feature>
<evidence type="ECO:0000256" key="10">
    <source>
        <dbReference type="ARBA" id="ARBA00023284"/>
    </source>
</evidence>
<dbReference type="InterPro" id="IPR023753">
    <property type="entry name" value="FAD/NAD-binding_dom"/>
</dbReference>
<comment type="miscellaneous">
    <text evidence="15">The active site is a redox-active disulfide bond.</text>
</comment>
<feature type="binding site" evidence="13">
    <location>
        <position position="54"/>
    </location>
    <ligand>
        <name>FAD</name>
        <dbReference type="ChEBI" id="CHEBI:57692"/>
    </ligand>
</feature>
<dbReference type="AlphaFoldDB" id="A0A564ZLC8"/>
<feature type="binding site" evidence="13">
    <location>
        <begin position="147"/>
        <end position="149"/>
    </location>
    <ligand>
        <name>FAD</name>
        <dbReference type="ChEBI" id="CHEBI:57692"/>
    </ligand>
</feature>
<keyword evidence="13" id="KW-0547">Nucleotide-binding</keyword>
<dbReference type="PROSITE" id="PS00076">
    <property type="entry name" value="PYRIDINE_REDOX_1"/>
    <property type="match status" value="1"/>
</dbReference>
<dbReference type="FunFam" id="3.30.390.30:FF:000001">
    <property type="entry name" value="Dihydrolipoyl dehydrogenase"/>
    <property type="match status" value="1"/>
</dbReference>
<keyword evidence="5 15" id="KW-0285">Flavoprotein</keyword>
<dbReference type="GO" id="GO:0005737">
    <property type="term" value="C:cytoplasm"/>
    <property type="evidence" value="ECO:0007669"/>
    <property type="project" value="UniProtKB-SubCell"/>
</dbReference>
<evidence type="ECO:0000313" key="18">
    <source>
        <dbReference type="EMBL" id="VUZ86114.1"/>
    </source>
</evidence>
<dbReference type="Pfam" id="PF02852">
    <property type="entry name" value="Pyr_redox_dim"/>
    <property type="match status" value="1"/>
</dbReference>
<dbReference type="InterPro" id="IPR016156">
    <property type="entry name" value="FAD/NAD-linked_Rdtase_dimer_sf"/>
</dbReference>
<reference evidence="18 19" key="1">
    <citation type="submission" date="2019-07" db="EMBL/GenBank/DDBJ databases">
        <authorList>
            <person name="Cremers G."/>
        </authorList>
    </citation>
    <scope>NUCLEOTIDE SEQUENCE [LARGE SCALE GENOMIC DNA]</scope>
</reference>
<dbReference type="PANTHER" id="PTHR22912:SF217">
    <property type="entry name" value="DIHYDROLIPOYL DEHYDROGENASE"/>
    <property type="match status" value="1"/>
</dbReference>
<feature type="domain" description="Pyridine nucleotide-disulphide oxidoreductase dimerisation" evidence="16">
    <location>
        <begin position="350"/>
        <end position="459"/>
    </location>
</feature>
<dbReference type="InterPro" id="IPR001100">
    <property type="entry name" value="Pyr_nuc-diS_OxRdtase"/>
</dbReference>
<evidence type="ECO:0000256" key="14">
    <source>
        <dbReference type="PIRSR" id="PIRSR000350-4"/>
    </source>
</evidence>
<keyword evidence="8 13" id="KW-0520">NAD</keyword>
<feature type="binding site" evidence="13">
    <location>
        <begin position="184"/>
        <end position="191"/>
    </location>
    <ligand>
        <name>NAD(+)</name>
        <dbReference type="ChEBI" id="CHEBI:57540"/>
    </ligand>
</feature>
<dbReference type="EC" id="1.8.1.4" evidence="3 15"/>
<evidence type="ECO:0000259" key="16">
    <source>
        <dbReference type="Pfam" id="PF02852"/>
    </source>
</evidence>
<feature type="disulfide bond" description="Redox-active" evidence="14">
    <location>
        <begin position="45"/>
        <end position="50"/>
    </location>
</feature>
<sequence>MGQNERTFDLAVIGAGPGGYVASVRAAQLGMRVALVERDRLGGVCLNWGCIPTKVLLQSAHVLSLMRRAGEFGVQADNIRADFGIAVKRSREKAERLSKGIEFLMRKNKVALFSGEARFTSAKELEISDRDGKTHEAIRAERILLATGSRPRLLPHVAVDGKVVLTSTEAMLLDRAPASMIIIGGGAIGVEFADIYQAYGTAVTLVELLPTILPYEDEEITALLHRALTKKGITILTNTSVERIAVEAGQARVTVSSNGKSQELPGETVLVAVGRMPNSEVGGLKELGVATKNGFVAVDERMESSVPGIYAIGDLVGAPLLAHKASHDGIRAVERMAKLDDGEAINVAKIPSCTYCHPQVASVGLTEAKARAEGHTIRVGRFPFSASGMAIALGETEGIIKVIADATHGEILGVHIVGAQATELIAEAGLAISMEATPEEIAGSIHAHPTLSEAVSEAALAALGRAIHM</sequence>
<dbReference type="Proteomes" id="UP000334340">
    <property type="component" value="Unassembled WGS sequence"/>
</dbReference>
<dbReference type="Gene3D" id="3.50.50.60">
    <property type="entry name" value="FAD/NAD(P)-binding domain"/>
    <property type="match status" value="2"/>
</dbReference>
<name>A0A564ZLC8_9BACT</name>
<dbReference type="NCBIfam" id="TIGR01350">
    <property type="entry name" value="lipoamide_DH"/>
    <property type="match status" value="1"/>
</dbReference>
<evidence type="ECO:0000256" key="6">
    <source>
        <dbReference type="ARBA" id="ARBA00022827"/>
    </source>
</evidence>
<dbReference type="GO" id="GO:0050660">
    <property type="term" value="F:flavin adenine dinucleotide binding"/>
    <property type="evidence" value="ECO:0007669"/>
    <property type="project" value="InterPro"/>
</dbReference>
<dbReference type="SUPFAM" id="SSF51905">
    <property type="entry name" value="FAD/NAD(P)-binding domain"/>
    <property type="match status" value="1"/>
</dbReference>
<dbReference type="GO" id="GO:0004148">
    <property type="term" value="F:dihydrolipoyl dehydrogenase (NADH) activity"/>
    <property type="evidence" value="ECO:0007669"/>
    <property type="project" value="UniProtKB-EC"/>
</dbReference>
<keyword evidence="7 15" id="KW-0560">Oxidoreductase</keyword>
<dbReference type="InterPro" id="IPR012999">
    <property type="entry name" value="Pyr_OxRdtase_I_AS"/>
</dbReference>
<evidence type="ECO:0000256" key="4">
    <source>
        <dbReference type="ARBA" id="ARBA00022490"/>
    </source>
</evidence>
<evidence type="ECO:0000256" key="12">
    <source>
        <dbReference type="PIRSR" id="PIRSR000350-2"/>
    </source>
</evidence>
<comment type="catalytic activity">
    <reaction evidence="11 15">
        <text>N(6)-[(R)-dihydrolipoyl]-L-lysyl-[protein] + NAD(+) = N(6)-[(R)-lipoyl]-L-lysyl-[protein] + NADH + H(+)</text>
        <dbReference type="Rhea" id="RHEA:15045"/>
        <dbReference type="Rhea" id="RHEA-COMP:10474"/>
        <dbReference type="Rhea" id="RHEA-COMP:10475"/>
        <dbReference type="ChEBI" id="CHEBI:15378"/>
        <dbReference type="ChEBI" id="CHEBI:57540"/>
        <dbReference type="ChEBI" id="CHEBI:57945"/>
        <dbReference type="ChEBI" id="CHEBI:83099"/>
        <dbReference type="ChEBI" id="CHEBI:83100"/>
        <dbReference type="EC" id="1.8.1.4"/>
    </reaction>
</comment>
<dbReference type="InterPro" id="IPR050151">
    <property type="entry name" value="Class-I_Pyr_Nuc-Dis_Oxidored"/>
</dbReference>
<keyword evidence="19" id="KW-1185">Reference proteome</keyword>
<comment type="subcellular location">
    <subcellularLocation>
        <location evidence="1">Cytoplasm</location>
    </subcellularLocation>
</comment>
<gene>
    <name evidence="18" type="ORF">MELA_02510</name>
</gene>
<proteinExistence type="inferred from homology"/>
<evidence type="ECO:0000313" key="19">
    <source>
        <dbReference type="Proteomes" id="UP000334340"/>
    </source>
</evidence>
<evidence type="ECO:0000256" key="8">
    <source>
        <dbReference type="ARBA" id="ARBA00023027"/>
    </source>
</evidence>
<evidence type="ECO:0000256" key="11">
    <source>
        <dbReference type="ARBA" id="ARBA00049187"/>
    </source>
</evidence>
<feature type="domain" description="FAD/NAD(P)-binding" evidence="17">
    <location>
        <begin position="8"/>
        <end position="329"/>
    </location>
</feature>
<dbReference type="Gene3D" id="3.30.390.30">
    <property type="match status" value="1"/>
</dbReference>
<dbReference type="Pfam" id="PF07992">
    <property type="entry name" value="Pyr_redox_2"/>
    <property type="match status" value="1"/>
</dbReference>
<keyword evidence="9" id="KW-1015">Disulfide bond</keyword>
<comment type="similarity">
    <text evidence="2 15">Belongs to the class-I pyridine nucleotide-disulfide oxidoreductase family.</text>
</comment>
<evidence type="ECO:0000256" key="13">
    <source>
        <dbReference type="PIRSR" id="PIRSR000350-3"/>
    </source>
</evidence>
<dbReference type="InterPro" id="IPR036188">
    <property type="entry name" value="FAD/NAD-bd_sf"/>
</dbReference>
<keyword evidence="10 15" id="KW-0676">Redox-active center</keyword>
<dbReference type="PRINTS" id="PR00411">
    <property type="entry name" value="PNDRDTASEI"/>
</dbReference>
<evidence type="ECO:0000256" key="5">
    <source>
        <dbReference type="ARBA" id="ARBA00022630"/>
    </source>
</evidence>
<feature type="binding site" evidence="13">
    <location>
        <position position="314"/>
    </location>
    <ligand>
        <name>FAD</name>
        <dbReference type="ChEBI" id="CHEBI:57692"/>
    </ligand>
</feature>
<dbReference type="InterPro" id="IPR004099">
    <property type="entry name" value="Pyr_nucl-diS_OxRdtase_dimer"/>
</dbReference>
<keyword evidence="4" id="KW-0963">Cytoplasm</keyword>
<dbReference type="PIRSF" id="PIRSF000350">
    <property type="entry name" value="Mercury_reductase_MerA"/>
    <property type="match status" value="1"/>
</dbReference>
<dbReference type="PRINTS" id="PR00368">
    <property type="entry name" value="FADPNR"/>
</dbReference>
<evidence type="ECO:0000256" key="7">
    <source>
        <dbReference type="ARBA" id="ARBA00023002"/>
    </source>
</evidence>
<evidence type="ECO:0000256" key="9">
    <source>
        <dbReference type="ARBA" id="ARBA00023157"/>
    </source>
</evidence>
<organism evidence="18 19">
    <name type="scientific">Candidatus Methylomirabilis lanthanidiphila</name>
    <dbReference type="NCBI Taxonomy" id="2211376"/>
    <lineage>
        <taxon>Bacteria</taxon>
        <taxon>Candidatus Methylomirabilota</taxon>
        <taxon>Candidatus Methylomirabilia</taxon>
        <taxon>Candidatus Methylomirabilales</taxon>
        <taxon>Candidatus Methylomirabilaceae</taxon>
        <taxon>Candidatus Methylomirabilis</taxon>
    </lineage>
</organism>
<feature type="binding site" evidence="13">
    <location>
        <position position="274"/>
    </location>
    <ligand>
        <name>NAD(+)</name>
        <dbReference type="ChEBI" id="CHEBI:57540"/>
    </ligand>
</feature>
<feature type="binding site" evidence="13">
    <location>
        <position position="207"/>
    </location>
    <ligand>
        <name>NAD(+)</name>
        <dbReference type="ChEBI" id="CHEBI:57540"/>
    </ligand>
</feature>
<dbReference type="GO" id="GO:0006103">
    <property type="term" value="P:2-oxoglutarate metabolic process"/>
    <property type="evidence" value="ECO:0007669"/>
    <property type="project" value="TreeGrafter"/>
</dbReference>
<accession>A0A564ZLC8</accession>
<evidence type="ECO:0000256" key="2">
    <source>
        <dbReference type="ARBA" id="ARBA00007532"/>
    </source>
</evidence>
<evidence type="ECO:0000256" key="15">
    <source>
        <dbReference type="RuleBase" id="RU003692"/>
    </source>
</evidence>
<protein>
    <recommendedName>
        <fullName evidence="3 15">Dihydrolipoyl dehydrogenase</fullName>
        <ecNumber evidence="3 15">1.8.1.4</ecNumber>
    </recommendedName>
</protein>
<evidence type="ECO:0000256" key="3">
    <source>
        <dbReference type="ARBA" id="ARBA00012608"/>
    </source>
</evidence>